<keyword evidence="6 11" id="KW-0812">Transmembrane</keyword>
<dbReference type="GO" id="GO:0005886">
    <property type="term" value="C:plasma membrane"/>
    <property type="evidence" value="ECO:0007669"/>
    <property type="project" value="UniProtKB-SubCell"/>
</dbReference>
<evidence type="ECO:0000256" key="8">
    <source>
        <dbReference type="ARBA" id="ARBA00022989"/>
    </source>
</evidence>
<dbReference type="PATRIC" id="fig|1705394.5.peg.801"/>
<comment type="function">
    <text evidence="11">Involved in protein export. Participates in an early event of protein translocation.</text>
</comment>
<keyword evidence="13" id="KW-1185">Reference proteome</keyword>
<dbReference type="GO" id="GO:0043952">
    <property type="term" value="P:protein transport by the Sec complex"/>
    <property type="evidence" value="ECO:0007669"/>
    <property type="project" value="TreeGrafter"/>
</dbReference>
<dbReference type="GO" id="GO:0009306">
    <property type="term" value="P:protein secretion"/>
    <property type="evidence" value="ECO:0007669"/>
    <property type="project" value="UniProtKB-UniRule"/>
</dbReference>
<keyword evidence="7 11" id="KW-0653">Protein transport</keyword>
<dbReference type="GO" id="GO:0015450">
    <property type="term" value="F:protein-transporting ATPase activity"/>
    <property type="evidence" value="ECO:0007669"/>
    <property type="project" value="UniProtKB-UniRule"/>
</dbReference>
<keyword evidence="9 11" id="KW-0811">Translocation</keyword>
<sequence length="116" mass="11751">MSFQIILIIHVLLALGLIALVLMQHGKGADAGAAFGAGASGSVFGARGANSFMYKLTASVAFGFFATSLTLAYLATNETGASGEPSSIMEQAVSMTPSDVPMIAPASSDSSDVPDY</sequence>
<evidence type="ECO:0000256" key="3">
    <source>
        <dbReference type="ARBA" id="ARBA00017876"/>
    </source>
</evidence>
<reference evidence="12 13" key="1">
    <citation type="journal article" date="2015" name="Genome Announc.">
        <title>Genome Sequence of 'Candidatus Thioglobus autotrophica' Strain EF1, a Chemoautotroph from the SUP05 Clade of Marine Gammaproteobacteria.</title>
        <authorList>
            <person name="Shah V."/>
            <person name="Morris R.M."/>
        </authorList>
    </citation>
    <scope>NUCLEOTIDE SEQUENCE [LARGE SCALE GENOMIC DNA]</scope>
    <source>
        <strain evidence="12 13">EF1</strain>
    </source>
</reference>
<organism evidence="12 13">
    <name type="scientific">Candidatus Thioglobus autotrophicus</name>
    <dbReference type="NCBI Taxonomy" id="1705394"/>
    <lineage>
        <taxon>Bacteria</taxon>
        <taxon>Pseudomonadati</taxon>
        <taxon>Pseudomonadota</taxon>
        <taxon>Gammaproteobacteria</taxon>
        <taxon>Candidatus Pseudothioglobaceae</taxon>
        <taxon>Candidatus Thioglobus</taxon>
    </lineage>
</organism>
<comment type="subcellular location">
    <subcellularLocation>
        <location evidence="1 11">Cell membrane</location>
        <topology evidence="1 11">Multi-pass membrane protein</topology>
    </subcellularLocation>
</comment>
<evidence type="ECO:0000313" key="12">
    <source>
        <dbReference type="EMBL" id="ALE52449.1"/>
    </source>
</evidence>
<evidence type="ECO:0000256" key="11">
    <source>
        <dbReference type="RuleBase" id="RU365087"/>
    </source>
</evidence>
<feature type="transmembrane region" description="Helical" evidence="11">
    <location>
        <begin position="52"/>
        <end position="75"/>
    </location>
</feature>
<dbReference type="AlphaFoldDB" id="A0A0M4PKI6"/>
<gene>
    <name evidence="12" type="ORF">SP60_04000</name>
</gene>
<dbReference type="PANTHER" id="PTHR34182:SF1">
    <property type="entry name" value="PROTEIN-EXPORT MEMBRANE PROTEIN SECG"/>
    <property type="match status" value="1"/>
</dbReference>
<dbReference type="STRING" id="1705394.SP60_04000"/>
<keyword evidence="10 11" id="KW-0472">Membrane</keyword>
<dbReference type="NCBIfam" id="TIGR00810">
    <property type="entry name" value="secG"/>
    <property type="match status" value="1"/>
</dbReference>
<dbReference type="InterPro" id="IPR004692">
    <property type="entry name" value="SecG"/>
</dbReference>
<keyword evidence="4 11" id="KW-0813">Transport</keyword>
<evidence type="ECO:0000256" key="6">
    <source>
        <dbReference type="ARBA" id="ARBA00022692"/>
    </source>
</evidence>
<dbReference type="Proteomes" id="UP000058020">
    <property type="component" value="Chromosome"/>
</dbReference>
<keyword evidence="8 11" id="KW-1133">Transmembrane helix</keyword>
<comment type="caution">
    <text evidence="11">Lacks conserved residue(s) required for the propagation of feature annotation.</text>
</comment>
<evidence type="ECO:0000256" key="9">
    <source>
        <dbReference type="ARBA" id="ARBA00023010"/>
    </source>
</evidence>
<dbReference type="Pfam" id="PF03840">
    <property type="entry name" value="SecG"/>
    <property type="match status" value="1"/>
</dbReference>
<evidence type="ECO:0000256" key="4">
    <source>
        <dbReference type="ARBA" id="ARBA00022448"/>
    </source>
</evidence>
<protein>
    <recommendedName>
        <fullName evidence="3 11">Protein-export membrane protein SecG</fullName>
    </recommendedName>
</protein>
<dbReference type="KEGG" id="tho:SP60_04000"/>
<comment type="similarity">
    <text evidence="2 11">Belongs to the SecG family.</text>
</comment>
<accession>A0A0M4PKI6</accession>
<evidence type="ECO:0000256" key="2">
    <source>
        <dbReference type="ARBA" id="ARBA00008445"/>
    </source>
</evidence>
<evidence type="ECO:0000313" key="13">
    <source>
        <dbReference type="Proteomes" id="UP000058020"/>
    </source>
</evidence>
<name>A0A0M4PKI6_9GAMM</name>
<dbReference type="RefSeq" id="WP_053951399.1">
    <property type="nucleotide sequence ID" value="NZ_CP010552.1"/>
</dbReference>
<dbReference type="EMBL" id="CP010552">
    <property type="protein sequence ID" value="ALE52449.1"/>
    <property type="molecule type" value="Genomic_DNA"/>
</dbReference>
<dbReference type="OrthoDB" id="9813947at2"/>
<evidence type="ECO:0000256" key="1">
    <source>
        <dbReference type="ARBA" id="ARBA00004651"/>
    </source>
</evidence>
<proteinExistence type="inferred from homology"/>
<evidence type="ECO:0000256" key="5">
    <source>
        <dbReference type="ARBA" id="ARBA00022475"/>
    </source>
</evidence>
<dbReference type="PANTHER" id="PTHR34182">
    <property type="entry name" value="PROTEIN-EXPORT MEMBRANE PROTEIN SECG"/>
    <property type="match status" value="1"/>
</dbReference>
<dbReference type="GO" id="GO:0065002">
    <property type="term" value="P:intracellular protein transmembrane transport"/>
    <property type="evidence" value="ECO:0007669"/>
    <property type="project" value="TreeGrafter"/>
</dbReference>
<keyword evidence="5 11" id="KW-1003">Cell membrane</keyword>
<evidence type="ECO:0000256" key="10">
    <source>
        <dbReference type="ARBA" id="ARBA00023136"/>
    </source>
</evidence>
<evidence type="ECO:0000256" key="7">
    <source>
        <dbReference type="ARBA" id="ARBA00022927"/>
    </source>
</evidence>
<dbReference type="PRINTS" id="PR01651">
    <property type="entry name" value="SECGEXPORT"/>
</dbReference>